<keyword evidence="10 11" id="KW-0482">Metalloprotease</keyword>
<feature type="compositionally biased region" description="Basic and acidic residues" evidence="12">
    <location>
        <begin position="146"/>
        <end position="155"/>
    </location>
</feature>
<dbReference type="GO" id="GO:0009507">
    <property type="term" value="C:chloroplast"/>
    <property type="evidence" value="ECO:0007669"/>
    <property type="project" value="TreeGrafter"/>
</dbReference>
<dbReference type="PANTHER" id="PTHR11804">
    <property type="entry name" value="PROTEASE M3 THIMET OLIGOPEPTIDASE-RELATED"/>
    <property type="match status" value="1"/>
</dbReference>
<dbReference type="GO" id="GO:0006508">
    <property type="term" value="P:proteolysis"/>
    <property type="evidence" value="ECO:0007669"/>
    <property type="project" value="UniProtKB-KW"/>
</dbReference>
<keyword evidence="2" id="KW-0963">Cytoplasm</keyword>
<comment type="caution">
    <text evidence="14">The sequence shown here is derived from an EMBL/GenBank/DDBJ whole genome shotgun (WGS) entry which is preliminary data.</text>
</comment>
<evidence type="ECO:0000256" key="2">
    <source>
        <dbReference type="ARBA" id="ARBA00022490"/>
    </source>
</evidence>
<evidence type="ECO:0000256" key="10">
    <source>
        <dbReference type="ARBA" id="ARBA00023049"/>
    </source>
</evidence>
<dbReference type="SUPFAM" id="SSF55486">
    <property type="entry name" value="Metalloproteases ('zincins'), catalytic domain"/>
    <property type="match status" value="1"/>
</dbReference>
<evidence type="ECO:0000256" key="5">
    <source>
        <dbReference type="ARBA" id="ARBA00022723"/>
    </source>
</evidence>
<evidence type="ECO:0000256" key="1">
    <source>
        <dbReference type="ARBA" id="ARBA00006040"/>
    </source>
</evidence>
<dbReference type="Gene3D" id="1.10.1370.10">
    <property type="entry name" value="Neurolysin, domain 3"/>
    <property type="match status" value="1"/>
</dbReference>
<dbReference type="Gene3D" id="1.10.1370.40">
    <property type="match status" value="1"/>
</dbReference>
<dbReference type="EMBL" id="VEPZ02000209">
    <property type="protein sequence ID" value="KAE8729963.1"/>
    <property type="molecule type" value="Genomic_DNA"/>
</dbReference>
<dbReference type="PANTHER" id="PTHR11804:SF83">
    <property type="entry name" value="LD37516P"/>
    <property type="match status" value="1"/>
</dbReference>
<accession>A0A6A3CLE3</accession>
<feature type="domain" description="Peptidase M3A/M3B catalytic" evidence="13">
    <location>
        <begin position="465"/>
        <end position="518"/>
    </location>
</feature>
<keyword evidence="6 11" id="KW-0378">Hydrolase</keyword>
<evidence type="ECO:0000256" key="3">
    <source>
        <dbReference type="ARBA" id="ARBA00022540"/>
    </source>
</evidence>
<organism evidence="14 15">
    <name type="scientific">Hibiscus syriacus</name>
    <name type="common">Rose of Sharon</name>
    <dbReference type="NCBI Taxonomy" id="106335"/>
    <lineage>
        <taxon>Eukaryota</taxon>
        <taxon>Viridiplantae</taxon>
        <taxon>Streptophyta</taxon>
        <taxon>Embryophyta</taxon>
        <taxon>Tracheophyta</taxon>
        <taxon>Spermatophyta</taxon>
        <taxon>Magnoliopsida</taxon>
        <taxon>eudicotyledons</taxon>
        <taxon>Gunneridae</taxon>
        <taxon>Pentapetalae</taxon>
        <taxon>rosids</taxon>
        <taxon>malvids</taxon>
        <taxon>Malvales</taxon>
        <taxon>Malvaceae</taxon>
        <taxon>Malvoideae</taxon>
        <taxon>Hibiscus</taxon>
    </lineage>
</organism>
<protein>
    <submittedName>
        <fullName evidence="14">MADS-box transcription factor 27-like</fullName>
    </submittedName>
</protein>
<sequence>MQGLGIGHERLGIEAREGEVNHLPSDVEHAEPDLKKLEQTQEEVKQPEYTSSISTKEEGNEHERLGIEEHEGEVNHLPSDLEQAEPNSKKLEQTQEEVKQPKLDMQKKNLTMVESTDLSDIKKQIEDLKKTVQQANDETNPPKWWEAQDKRKTAEQDQNSPEMGSLPAAIKGTNDGCQVFDKMPSITSTQHLKSDSQREWYEEQKLEWMITLDAPGFISVMQHARNRALREEVYRAYITRASSGDLDNTPIINHILKLRLEKAKLLNYKNYAEVSMATKMATVDKAEELLEKLRSASWNAAVQDFEDLRSFSKSQGPTEADNLSHWDRSLWSTKLRESKYNTNEEELRPYFSFSKVMDGLFNLSNVLFEIDIEPADGLAPVWNNDVPFYCVKDSSGSPIAYFYFDPYSRTSEKSRGAWMDEVVSRSRVLSRNGTTSRLPIAHMVCNQTPPFGHKPSLVTFPGIRGIEWDAVELLSQLMENWCYHRDTLMSIAKNYQTGESLLEEVYLKLLAARTFCVGGYATGYYSYKWAEILSANAFSAFEDAGLEDNKAVKEAGHKFRETILALEDGKGTQAIPVRGVHGQLISAISVDPNFRPKHEEKKTKTFPIVIAKSQREQDLKGLDLQTVSFTLKQIMAATNNFDFGNKIDEGGFGPVYKGQLADGTIIAVKQPSSKSKNQLLLVYEYLENNSLSRALFGPKNSHTWKKICVGIARGLVFLHEETRLKTVLETSQEPLLEVKDNINSAYSLSVEAAYINHKDNANKLAKWTAQVILANVELMRLGHVPTVHPRDHFNQDRLKGGGIVMVGGGGIVMVEGEGREHEEELGEEMRGLVIEHERLGIEAHEGEVGPAISTEVYLNNQTDQDFSTFDKKDWYGSGNQLNVPAHQTRYFQHLADSNVGSSIGGTVFVIKQNIKWVVAWRNGVNEVNKVYTEITTDSPINWDNINVQLKKATNSAAASNLGFKSSLEIDPTSVKPNLDAKLEEA</sequence>
<dbReference type="InterPro" id="IPR024079">
    <property type="entry name" value="MetalloPept_cat_dom_sf"/>
</dbReference>
<dbReference type="Pfam" id="PF01432">
    <property type="entry name" value="Peptidase_M3"/>
    <property type="match status" value="2"/>
</dbReference>
<evidence type="ECO:0000256" key="4">
    <source>
        <dbReference type="ARBA" id="ARBA00022670"/>
    </source>
</evidence>
<feature type="domain" description="Peptidase M3A/M3B catalytic" evidence="13">
    <location>
        <begin position="220"/>
        <end position="459"/>
    </location>
</feature>
<dbReference type="GO" id="GO:0003743">
    <property type="term" value="F:translation initiation factor activity"/>
    <property type="evidence" value="ECO:0007669"/>
    <property type="project" value="UniProtKB-KW"/>
</dbReference>
<evidence type="ECO:0000313" key="14">
    <source>
        <dbReference type="EMBL" id="KAE8729963.1"/>
    </source>
</evidence>
<dbReference type="GO" id="GO:0004222">
    <property type="term" value="F:metalloendopeptidase activity"/>
    <property type="evidence" value="ECO:0007669"/>
    <property type="project" value="InterPro"/>
</dbReference>
<evidence type="ECO:0000313" key="15">
    <source>
        <dbReference type="Proteomes" id="UP000436088"/>
    </source>
</evidence>
<dbReference type="GO" id="GO:0046872">
    <property type="term" value="F:metal ion binding"/>
    <property type="evidence" value="ECO:0007669"/>
    <property type="project" value="UniProtKB-UniRule"/>
</dbReference>
<comment type="cofactor">
    <cofactor evidence="11">
        <name>Zn(2+)</name>
        <dbReference type="ChEBI" id="CHEBI:29105"/>
    </cofactor>
    <text evidence="11">Binds 1 zinc ion.</text>
</comment>
<gene>
    <name evidence="14" type="ORF">F3Y22_tig00003041pilonHSYRG00355</name>
</gene>
<feature type="compositionally biased region" description="Basic and acidic residues" evidence="12">
    <location>
        <begin position="87"/>
        <end position="102"/>
    </location>
</feature>
<name>A0A6A3CLE3_HIBSY</name>
<feature type="compositionally biased region" description="Basic and acidic residues" evidence="12">
    <location>
        <begin position="55"/>
        <end position="74"/>
    </location>
</feature>
<dbReference type="GO" id="GO:0006518">
    <property type="term" value="P:peptide metabolic process"/>
    <property type="evidence" value="ECO:0007669"/>
    <property type="project" value="TreeGrafter"/>
</dbReference>
<dbReference type="Pfam" id="PF05091">
    <property type="entry name" value="eIF-3_zeta"/>
    <property type="match status" value="1"/>
</dbReference>
<comment type="similarity">
    <text evidence="1 11">Belongs to the peptidase M3 family.</text>
</comment>
<dbReference type="GO" id="GO:0005852">
    <property type="term" value="C:eukaryotic translation initiation factor 3 complex"/>
    <property type="evidence" value="ECO:0007669"/>
    <property type="project" value="InterPro"/>
</dbReference>
<dbReference type="Proteomes" id="UP000436088">
    <property type="component" value="Unassembled WGS sequence"/>
</dbReference>
<evidence type="ECO:0000256" key="9">
    <source>
        <dbReference type="ARBA" id="ARBA00022917"/>
    </source>
</evidence>
<keyword evidence="3" id="KW-0396">Initiation factor</keyword>
<evidence type="ECO:0000259" key="13">
    <source>
        <dbReference type="Pfam" id="PF01432"/>
    </source>
</evidence>
<evidence type="ECO:0000256" key="11">
    <source>
        <dbReference type="RuleBase" id="RU003435"/>
    </source>
</evidence>
<keyword evidence="9" id="KW-0648">Protein biosynthesis</keyword>
<evidence type="ECO:0000256" key="6">
    <source>
        <dbReference type="ARBA" id="ARBA00022801"/>
    </source>
</evidence>
<dbReference type="Gene3D" id="3.30.200.20">
    <property type="entry name" value="Phosphorylase Kinase, domain 1"/>
    <property type="match status" value="1"/>
</dbReference>
<keyword evidence="4 11" id="KW-0645">Protease</keyword>
<dbReference type="InterPro" id="IPR007783">
    <property type="entry name" value="eIF3d"/>
</dbReference>
<dbReference type="AlphaFoldDB" id="A0A6A3CLE3"/>
<dbReference type="InterPro" id="IPR045090">
    <property type="entry name" value="Pept_M3A_M3B"/>
</dbReference>
<dbReference type="Gene3D" id="3.40.390.10">
    <property type="entry name" value="Collagenase (Catalytic Domain)"/>
    <property type="match status" value="1"/>
</dbReference>
<proteinExistence type="inferred from homology"/>
<evidence type="ECO:0000256" key="8">
    <source>
        <dbReference type="ARBA" id="ARBA00022884"/>
    </source>
</evidence>
<dbReference type="InterPro" id="IPR001567">
    <property type="entry name" value="Pept_M3A_M3B_dom"/>
</dbReference>
<feature type="compositionally biased region" description="Basic and acidic residues" evidence="12">
    <location>
        <begin position="7"/>
        <end position="46"/>
    </location>
</feature>
<feature type="region of interest" description="Disordered" evidence="12">
    <location>
        <begin position="132"/>
        <end position="163"/>
    </location>
</feature>
<evidence type="ECO:0000256" key="7">
    <source>
        <dbReference type="ARBA" id="ARBA00022833"/>
    </source>
</evidence>
<dbReference type="InterPro" id="IPR024077">
    <property type="entry name" value="Neurolysin/TOP_dom2"/>
</dbReference>
<dbReference type="Gene3D" id="1.10.510.10">
    <property type="entry name" value="Transferase(Phosphotransferase) domain 1"/>
    <property type="match status" value="1"/>
</dbReference>
<dbReference type="InterPro" id="IPR011009">
    <property type="entry name" value="Kinase-like_dom_sf"/>
</dbReference>
<keyword evidence="8" id="KW-0694">RNA-binding</keyword>
<reference evidence="14" key="1">
    <citation type="submission" date="2019-09" db="EMBL/GenBank/DDBJ databases">
        <title>Draft genome information of white flower Hibiscus syriacus.</title>
        <authorList>
            <person name="Kim Y.-M."/>
        </authorList>
    </citation>
    <scope>NUCLEOTIDE SEQUENCE [LARGE SCALE GENOMIC DNA]</scope>
    <source>
        <strain evidence="14">YM2019G1</strain>
    </source>
</reference>
<keyword evidence="15" id="KW-1185">Reference proteome</keyword>
<keyword evidence="7 11" id="KW-0862">Zinc</keyword>
<dbReference type="GO" id="GO:0003723">
    <property type="term" value="F:RNA binding"/>
    <property type="evidence" value="ECO:0007669"/>
    <property type="project" value="UniProtKB-KW"/>
</dbReference>
<keyword evidence="5 11" id="KW-0479">Metal-binding</keyword>
<dbReference type="SUPFAM" id="SSF56112">
    <property type="entry name" value="Protein kinase-like (PK-like)"/>
    <property type="match status" value="1"/>
</dbReference>
<feature type="region of interest" description="Disordered" evidence="12">
    <location>
        <begin position="1"/>
        <end position="102"/>
    </location>
</feature>
<evidence type="ECO:0000256" key="12">
    <source>
        <dbReference type="SAM" id="MobiDB-lite"/>
    </source>
</evidence>